<sequence length="96" mass="11090">MSNIEDIVDALEDKIEKILHKLDTLQQDNLRLSKALESSQTTIQSQHNQLLDWQDKYETLKMANTILGSDDDKRETKLKINALIREIDHCIGQLSE</sequence>
<evidence type="ECO:0000313" key="3">
    <source>
        <dbReference type="Proteomes" id="UP000198846"/>
    </source>
</evidence>
<proteinExistence type="predicted"/>
<gene>
    <name evidence="2" type="ORF">SAMN04487990_105152</name>
</gene>
<dbReference type="AlphaFoldDB" id="A0A1H3XV41"/>
<dbReference type="STRING" id="283786.SAMN04487990_105152"/>
<dbReference type="SUPFAM" id="SSF90257">
    <property type="entry name" value="Myosin rod fragments"/>
    <property type="match status" value="1"/>
</dbReference>
<keyword evidence="1" id="KW-0175">Coiled coil</keyword>
<protein>
    <recommendedName>
        <fullName evidence="4">Mis12-Mtw1 protein family protein</fullName>
    </recommendedName>
</protein>
<accession>A0A1H3XV41</accession>
<reference evidence="2 3" key="1">
    <citation type="submission" date="2016-10" db="EMBL/GenBank/DDBJ databases">
        <authorList>
            <person name="de Groot N.N."/>
        </authorList>
    </citation>
    <scope>NUCLEOTIDE SEQUENCE [LARGE SCALE GENOMIC DNA]</scope>
    <source>
        <strain evidence="2 3">DSM 23842</strain>
    </source>
</reference>
<organism evidence="2 3">
    <name type="scientific">Bizionia paragorgiae</name>
    <dbReference type="NCBI Taxonomy" id="283786"/>
    <lineage>
        <taxon>Bacteria</taxon>
        <taxon>Pseudomonadati</taxon>
        <taxon>Bacteroidota</taxon>
        <taxon>Flavobacteriia</taxon>
        <taxon>Flavobacteriales</taxon>
        <taxon>Flavobacteriaceae</taxon>
        <taxon>Bizionia</taxon>
    </lineage>
</organism>
<dbReference type="RefSeq" id="WP_092133109.1">
    <property type="nucleotide sequence ID" value="NZ_FNQK01000005.1"/>
</dbReference>
<evidence type="ECO:0000313" key="2">
    <source>
        <dbReference type="EMBL" id="SEA02378.1"/>
    </source>
</evidence>
<dbReference type="OrthoDB" id="1467932at2"/>
<feature type="coiled-coil region" evidence="1">
    <location>
        <begin position="1"/>
        <end position="28"/>
    </location>
</feature>
<dbReference type="Proteomes" id="UP000198846">
    <property type="component" value="Unassembled WGS sequence"/>
</dbReference>
<keyword evidence="3" id="KW-1185">Reference proteome</keyword>
<dbReference type="EMBL" id="FNQK01000005">
    <property type="protein sequence ID" value="SEA02378.1"/>
    <property type="molecule type" value="Genomic_DNA"/>
</dbReference>
<evidence type="ECO:0008006" key="4">
    <source>
        <dbReference type="Google" id="ProtNLM"/>
    </source>
</evidence>
<name>A0A1H3XV41_BIZPA</name>
<evidence type="ECO:0000256" key="1">
    <source>
        <dbReference type="SAM" id="Coils"/>
    </source>
</evidence>